<feature type="domain" description="Tim44-like" evidence="5">
    <location>
        <begin position="86"/>
        <end position="232"/>
    </location>
</feature>
<dbReference type="Pfam" id="PF04280">
    <property type="entry name" value="Tim44"/>
    <property type="match status" value="1"/>
</dbReference>
<dbReference type="Gene3D" id="3.10.450.240">
    <property type="match status" value="1"/>
</dbReference>
<dbReference type="InterPro" id="IPR007379">
    <property type="entry name" value="Tim44-like_dom"/>
</dbReference>
<dbReference type="InterPro" id="IPR039544">
    <property type="entry name" value="Tim44-like"/>
</dbReference>
<organism evidence="6 7">
    <name type="scientific">Labrys monachus</name>
    <dbReference type="NCBI Taxonomy" id="217067"/>
    <lineage>
        <taxon>Bacteria</taxon>
        <taxon>Pseudomonadati</taxon>
        <taxon>Pseudomonadota</taxon>
        <taxon>Alphaproteobacteria</taxon>
        <taxon>Hyphomicrobiales</taxon>
        <taxon>Xanthobacteraceae</taxon>
        <taxon>Labrys</taxon>
    </lineage>
</organism>
<keyword evidence="3" id="KW-0809">Transit peptide</keyword>
<evidence type="ECO:0000256" key="3">
    <source>
        <dbReference type="ARBA" id="ARBA00022946"/>
    </source>
</evidence>
<evidence type="ECO:0000256" key="2">
    <source>
        <dbReference type="ARBA" id="ARBA00009597"/>
    </source>
</evidence>
<dbReference type="InterPro" id="IPR032710">
    <property type="entry name" value="NTF2-like_dom_sf"/>
</dbReference>
<name>A0ABU0FCX0_9HYPH</name>
<dbReference type="SMART" id="SM00978">
    <property type="entry name" value="Tim44"/>
    <property type="match status" value="1"/>
</dbReference>
<comment type="caution">
    <text evidence="6">The sequence shown here is derived from an EMBL/GenBank/DDBJ whole genome shotgun (WGS) entry which is preliminary data.</text>
</comment>
<keyword evidence="7" id="KW-1185">Reference proteome</keyword>
<dbReference type="NCBIfam" id="NF033779">
    <property type="entry name" value="Tim44_TimA_adap"/>
    <property type="match status" value="1"/>
</dbReference>
<sequence>MGSFDIITLIFLGLAVFVIFKLRSVLGERTGAEPPPPEVLRRDAPQAPVRDEKIITLPQRTPPPVEEAEPESAFRWQDFAEEGSALAAGFDAIVALDPTFHPRSFAAGAKAAYEMIVTAFNNGDRKALKNLLSREIFDAFSQDITERETRGEAIESNFVSLDKADITDASVKARTAQVTVRFVSQMITATRDKAGTVVDGSLDRIVNVKDTWTFSRDTASKDPNWRLVATGDGE</sequence>
<comment type="similarity">
    <text evidence="2">Belongs to the Tim44 family.</text>
</comment>
<protein>
    <submittedName>
        <fullName evidence="6">Lipid-binding transport protein (Tim44 family)</fullName>
    </submittedName>
</protein>
<evidence type="ECO:0000256" key="4">
    <source>
        <dbReference type="ARBA" id="ARBA00023136"/>
    </source>
</evidence>
<evidence type="ECO:0000313" key="6">
    <source>
        <dbReference type="EMBL" id="MDQ0392457.1"/>
    </source>
</evidence>
<proteinExistence type="inferred from homology"/>
<evidence type="ECO:0000256" key="1">
    <source>
        <dbReference type="ARBA" id="ARBA00004370"/>
    </source>
</evidence>
<dbReference type="PANTHER" id="PTHR10721">
    <property type="entry name" value="MITOCHONDRIAL IMPORT INNER MEMBRANE TRANSLOCASE SUBUNIT TIM44"/>
    <property type="match status" value="1"/>
</dbReference>
<dbReference type="InterPro" id="IPR016985">
    <property type="entry name" value="UCP031890_Tim44-rel"/>
</dbReference>
<reference evidence="6 7" key="1">
    <citation type="submission" date="2023-07" db="EMBL/GenBank/DDBJ databases">
        <title>Genomic Encyclopedia of Type Strains, Phase IV (KMG-IV): sequencing the most valuable type-strain genomes for metagenomic binning, comparative biology and taxonomic classification.</title>
        <authorList>
            <person name="Goeker M."/>
        </authorList>
    </citation>
    <scope>NUCLEOTIDE SEQUENCE [LARGE SCALE GENOMIC DNA]</scope>
    <source>
        <strain evidence="6 7">DSM 5896</strain>
    </source>
</reference>
<dbReference type="Proteomes" id="UP001237448">
    <property type="component" value="Unassembled WGS sequence"/>
</dbReference>
<evidence type="ECO:0000313" key="7">
    <source>
        <dbReference type="Proteomes" id="UP001237448"/>
    </source>
</evidence>
<accession>A0ABU0FCX0</accession>
<keyword evidence="4" id="KW-0472">Membrane</keyword>
<comment type="subcellular location">
    <subcellularLocation>
        <location evidence="1">Membrane</location>
    </subcellularLocation>
</comment>
<dbReference type="EMBL" id="JAUSVK010000001">
    <property type="protein sequence ID" value="MDQ0392457.1"/>
    <property type="molecule type" value="Genomic_DNA"/>
</dbReference>
<dbReference type="SUPFAM" id="SSF54427">
    <property type="entry name" value="NTF2-like"/>
    <property type="match status" value="1"/>
</dbReference>
<gene>
    <name evidence="6" type="ORF">J3R73_002249</name>
</gene>
<evidence type="ECO:0000259" key="5">
    <source>
        <dbReference type="SMART" id="SM00978"/>
    </source>
</evidence>
<dbReference type="PIRSF" id="PIRSF031890">
    <property type="entry name" value="UCP031890_transporter_Tim44"/>
    <property type="match status" value="1"/>
</dbReference>
<dbReference type="RefSeq" id="WP_307426355.1">
    <property type="nucleotide sequence ID" value="NZ_JAUSVK010000001.1"/>
</dbReference>
<dbReference type="PANTHER" id="PTHR10721:SF1">
    <property type="entry name" value="MITOCHONDRIAL IMPORT INNER MEMBRANE TRANSLOCASE SUBUNIT TIM44"/>
    <property type="match status" value="1"/>
</dbReference>